<reference evidence="1 2" key="1">
    <citation type="submission" date="2024-11" db="EMBL/GenBank/DDBJ databases">
        <title>A near-complete genome assembly of Cinchona calisaya.</title>
        <authorList>
            <person name="Lian D.C."/>
            <person name="Zhao X.W."/>
            <person name="Wei L."/>
        </authorList>
    </citation>
    <scope>NUCLEOTIDE SEQUENCE [LARGE SCALE GENOMIC DNA]</scope>
    <source>
        <tissue evidence="1">Nenye</tissue>
    </source>
</reference>
<dbReference type="EMBL" id="JBJUIK010000008">
    <property type="protein sequence ID" value="KAL3520188.1"/>
    <property type="molecule type" value="Genomic_DNA"/>
</dbReference>
<accession>A0ABD2ZRA4</accession>
<sequence length="123" mass="13875">MLQENKKKIVGKAVCEWLKFDEAEKNMKQDKNLSRNIQTGCETALPPAEGIIKINIDAALDGKKIRTGWVMMARNWKEDLQETWACSEDETSDANIEEANSLFCGANKKVGNMWISSLILRGQ</sequence>
<organism evidence="1 2">
    <name type="scientific">Cinchona calisaya</name>
    <dbReference type="NCBI Taxonomy" id="153742"/>
    <lineage>
        <taxon>Eukaryota</taxon>
        <taxon>Viridiplantae</taxon>
        <taxon>Streptophyta</taxon>
        <taxon>Embryophyta</taxon>
        <taxon>Tracheophyta</taxon>
        <taxon>Spermatophyta</taxon>
        <taxon>Magnoliopsida</taxon>
        <taxon>eudicotyledons</taxon>
        <taxon>Gunneridae</taxon>
        <taxon>Pentapetalae</taxon>
        <taxon>asterids</taxon>
        <taxon>lamiids</taxon>
        <taxon>Gentianales</taxon>
        <taxon>Rubiaceae</taxon>
        <taxon>Cinchonoideae</taxon>
        <taxon>Cinchoneae</taxon>
        <taxon>Cinchona</taxon>
    </lineage>
</organism>
<dbReference type="AlphaFoldDB" id="A0ABD2ZRA4"/>
<keyword evidence="2" id="KW-1185">Reference proteome</keyword>
<evidence type="ECO:0000313" key="1">
    <source>
        <dbReference type="EMBL" id="KAL3520188.1"/>
    </source>
</evidence>
<dbReference type="Proteomes" id="UP001630127">
    <property type="component" value="Unassembled WGS sequence"/>
</dbReference>
<name>A0ABD2ZRA4_9GENT</name>
<protein>
    <submittedName>
        <fullName evidence="1">Uncharacterized protein</fullName>
    </submittedName>
</protein>
<gene>
    <name evidence="1" type="ORF">ACH5RR_018337</name>
</gene>
<proteinExistence type="predicted"/>
<evidence type="ECO:0000313" key="2">
    <source>
        <dbReference type="Proteomes" id="UP001630127"/>
    </source>
</evidence>
<comment type="caution">
    <text evidence="1">The sequence shown here is derived from an EMBL/GenBank/DDBJ whole genome shotgun (WGS) entry which is preliminary data.</text>
</comment>